<accession>A0A3G8GUR4</accession>
<keyword evidence="1" id="KW-0614">Plasmid</keyword>
<dbReference type="GeneID" id="60825093"/>
<protein>
    <submittedName>
        <fullName evidence="1">Uncharacterized protein</fullName>
    </submittedName>
</protein>
<sequence length="65" mass="7232">MQAKDFILKSSTFLRANSRSVKPLQDGGEQFNLNDGSFIESDKWGNRKGFAPNGWNIASGTVRKI</sequence>
<organism evidence="1 2">
    <name type="scientific">Cupriavidus pauculus</name>
    <dbReference type="NCBI Taxonomy" id="82633"/>
    <lineage>
        <taxon>Bacteria</taxon>
        <taxon>Pseudomonadati</taxon>
        <taxon>Pseudomonadota</taxon>
        <taxon>Betaproteobacteria</taxon>
        <taxon>Burkholderiales</taxon>
        <taxon>Burkholderiaceae</taxon>
        <taxon>Cupriavidus</taxon>
    </lineage>
</organism>
<name>A0A3G8GUR4_9BURK</name>
<reference evidence="2" key="1">
    <citation type="submission" date="2018-11" db="EMBL/GenBank/DDBJ databases">
        <title>FDA dAtabase for Regulatory Grade micrObial Sequences (FDA-ARGOS): Supporting development and validation of Infectious Disease Dx tests.</title>
        <authorList>
            <person name="Goldberg B."/>
            <person name="Campos J."/>
            <person name="Tallon L."/>
            <person name="Sadzewicz L."/>
            <person name="Zhao X."/>
            <person name="Vavikolanu K."/>
            <person name="Mehta A."/>
            <person name="Aluvathingal J."/>
            <person name="Nadendla S."/>
            <person name="Geyer C."/>
            <person name="Nandy P."/>
            <person name="Yan Y."/>
            <person name="Sichtig H."/>
        </authorList>
    </citation>
    <scope>NUCLEOTIDE SEQUENCE [LARGE SCALE GENOMIC DNA]</scope>
    <source>
        <strain evidence="2">FDAARGOS_614</strain>
        <plasmid evidence="2">unnamed1</plasmid>
    </source>
</reference>
<evidence type="ECO:0000313" key="1">
    <source>
        <dbReference type="EMBL" id="AZG12006.1"/>
    </source>
</evidence>
<proteinExistence type="predicted"/>
<dbReference type="OrthoDB" id="9861098at2"/>
<gene>
    <name evidence="1" type="ORF">EHF44_00535</name>
</gene>
<dbReference type="KEGG" id="cpau:EHF44_00535"/>
<dbReference type="EMBL" id="CP033968">
    <property type="protein sequence ID" value="AZG12006.1"/>
    <property type="molecule type" value="Genomic_DNA"/>
</dbReference>
<dbReference type="Proteomes" id="UP000270411">
    <property type="component" value="Plasmid unnamed1"/>
</dbReference>
<dbReference type="AlphaFoldDB" id="A0A3G8GUR4"/>
<geneLocation type="plasmid" evidence="1">
    <name>unnamed1</name>
</geneLocation>
<dbReference type="RefSeq" id="WP_017512996.1">
    <property type="nucleotide sequence ID" value="NZ_CP033968.1"/>
</dbReference>
<evidence type="ECO:0000313" key="2">
    <source>
        <dbReference type="Proteomes" id="UP000270411"/>
    </source>
</evidence>